<evidence type="ECO:0000259" key="15">
    <source>
        <dbReference type="PROSITE" id="PS50893"/>
    </source>
</evidence>
<dbReference type="InterPro" id="IPR013611">
    <property type="entry name" value="Transp-assoc_OB_typ2"/>
</dbReference>
<dbReference type="InterPro" id="IPR015853">
    <property type="entry name" value="ABC_transpr_FbpC"/>
</dbReference>
<evidence type="ECO:0000313" key="16">
    <source>
        <dbReference type="EMBL" id="RKD23128.1"/>
    </source>
</evidence>
<gene>
    <name evidence="16" type="ORF">BEP19_12985</name>
</gene>
<keyword evidence="6" id="KW-0067">ATP-binding</keyword>
<dbReference type="AlphaFoldDB" id="A0A419SH70"/>
<protein>
    <recommendedName>
        <fullName evidence="14">Carnitine transport ATP-binding protein OpuCA</fullName>
        <ecNumber evidence="13">7.6.2.9</ecNumber>
    </recommendedName>
</protein>
<dbReference type="GO" id="GO:0015408">
    <property type="term" value="F:ABC-type ferric iron transporter activity"/>
    <property type="evidence" value="ECO:0007669"/>
    <property type="project" value="InterPro"/>
</dbReference>
<evidence type="ECO:0000256" key="11">
    <source>
        <dbReference type="ARBA" id="ARBA00052482"/>
    </source>
</evidence>
<dbReference type="InterPro" id="IPR027417">
    <property type="entry name" value="P-loop_NTPase"/>
</dbReference>
<evidence type="ECO:0000256" key="8">
    <source>
        <dbReference type="ARBA" id="ARBA00023004"/>
    </source>
</evidence>
<keyword evidence="4" id="KW-0997">Cell inner membrane</keyword>
<dbReference type="SUPFAM" id="SSF50331">
    <property type="entry name" value="MOP-like"/>
    <property type="match status" value="1"/>
</dbReference>
<dbReference type="PANTHER" id="PTHR42781:SF5">
    <property type="entry name" value="PUTRESCINE TRANSPORT ATP-BINDING PROTEIN POTG"/>
    <property type="match status" value="1"/>
</dbReference>
<dbReference type="PANTHER" id="PTHR42781">
    <property type="entry name" value="SPERMIDINE/PUTRESCINE IMPORT ATP-BINDING PROTEIN POTA"/>
    <property type="match status" value="1"/>
</dbReference>
<dbReference type="CDD" id="cd03259">
    <property type="entry name" value="ABC_Carb_Solutes_like"/>
    <property type="match status" value="1"/>
</dbReference>
<dbReference type="OrthoDB" id="9802264at2"/>
<dbReference type="PROSITE" id="PS00211">
    <property type="entry name" value="ABC_TRANSPORTER_1"/>
    <property type="match status" value="1"/>
</dbReference>
<reference evidence="16 17" key="1">
    <citation type="submission" date="2016-08" db="EMBL/GenBank/DDBJ databases">
        <title>Novel Firmicute Genomes.</title>
        <authorList>
            <person name="Poppleton D.I."/>
            <person name="Gribaldo S."/>
        </authorList>
    </citation>
    <scope>NUCLEOTIDE SEQUENCE [LARGE SCALE GENOMIC DNA]</scope>
    <source>
        <strain evidence="16 17">RAOx-1</strain>
    </source>
</reference>
<dbReference type="GO" id="GO:0043190">
    <property type="term" value="C:ATP-binding cassette (ABC) transporter complex"/>
    <property type="evidence" value="ECO:0007669"/>
    <property type="project" value="InterPro"/>
</dbReference>
<dbReference type="Gene3D" id="3.40.50.300">
    <property type="entry name" value="P-loop containing nucleotide triphosphate hydrolases"/>
    <property type="match status" value="1"/>
</dbReference>
<dbReference type="InterPro" id="IPR003593">
    <property type="entry name" value="AAA+_ATPase"/>
</dbReference>
<evidence type="ECO:0000256" key="7">
    <source>
        <dbReference type="ARBA" id="ARBA00022967"/>
    </source>
</evidence>
<keyword evidence="9" id="KW-0406">Ion transport</keyword>
<dbReference type="InterPro" id="IPR008995">
    <property type="entry name" value="Mo/tungstate-bd_C_term_dom"/>
</dbReference>
<evidence type="ECO:0000256" key="6">
    <source>
        <dbReference type="ARBA" id="ARBA00022840"/>
    </source>
</evidence>
<dbReference type="InterPro" id="IPR012340">
    <property type="entry name" value="NA-bd_OB-fold"/>
</dbReference>
<evidence type="ECO:0000313" key="17">
    <source>
        <dbReference type="Proteomes" id="UP000284219"/>
    </source>
</evidence>
<name>A0A419SH70_9BACL</name>
<evidence type="ECO:0000256" key="13">
    <source>
        <dbReference type="ARBA" id="ARBA00066388"/>
    </source>
</evidence>
<evidence type="ECO:0000256" key="5">
    <source>
        <dbReference type="ARBA" id="ARBA00022741"/>
    </source>
</evidence>
<dbReference type="Gene3D" id="2.40.50.100">
    <property type="match status" value="1"/>
</dbReference>
<keyword evidence="7" id="KW-1278">Translocase</keyword>
<comment type="caution">
    <text evidence="16">The sequence shown here is derived from an EMBL/GenBank/DDBJ whole genome shotgun (WGS) entry which is preliminary data.</text>
</comment>
<dbReference type="InterPro" id="IPR050093">
    <property type="entry name" value="ABC_SmlMolc_Importer"/>
</dbReference>
<dbReference type="Proteomes" id="UP000284219">
    <property type="component" value="Unassembled WGS sequence"/>
</dbReference>
<keyword evidence="5" id="KW-0547">Nucleotide-binding</keyword>
<evidence type="ECO:0000256" key="1">
    <source>
        <dbReference type="ARBA" id="ARBA00022448"/>
    </source>
</evidence>
<dbReference type="InterPro" id="IPR003439">
    <property type="entry name" value="ABC_transporter-like_ATP-bd"/>
</dbReference>
<evidence type="ECO:0000256" key="9">
    <source>
        <dbReference type="ARBA" id="ARBA00023065"/>
    </source>
</evidence>
<organism evidence="16 17">
    <name type="scientific">Ammoniphilus oxalaticus</name>
    <dbReference type="NCBI Taxonomy" id="66863"/>
    <lineage>
        <taxon>Bacteria</taxon>
        <taxon>Bacillati</taxon>
        <taxon>Bacillota</taxon>
        <taxon>Bacilli</taxon>
        <taxon>Bacillales</taxon>
        <taxon>Paenibacillaceae</taxon>
        <taxon>Aneurinibacillus group</taxon>
        <taxon>Ammoniphilus</taxon>
    </lineage>
</organism>
<dbReference type="EC" id="7.6.2.9" evidence="13"/>
<keyword evidence="3" id="KW-0410">Iron transport</keyword>
<comment type="subunit">
    <text evidence="12">The complex is composed of two ATP-binding proteins (OpuCA), two transmembrane proteins (OpuCB and OpuCD) and a solute-binding protein (OpuCC).</text>
</comment>
<dbReference type="FunFam" id="3.40.50.300:FF:000425">
    <property type="entry name" value="Probable ABC transporter, ATP-binding subunit"/>
    <property type="match status" value="1"/>
</dbReference>
<dbReference type="GO" id="GO:0016887">
    <property type="term" value="F:ATP hydrolysis activity"/>
    <property type="evidence" value="ECO:0007669"/>
    <property type="project" value="InterPro"/>
</dbReference>
<dbReference type="Pfam" id="PF08402">
    <property type="entry name" value="TOBE_2"/>
    <property type="match status" value="1"/>
</dbReference>
<evidence type="ECO:0000256" key="10">
    <source>
        <dbReference type="ARBA" id="ARBA00023136"/>
    </source>
</evidence>
<evidence type="ECO:0000256" key="12">
    <source>
        <dbReference type="ARBA" id="ARBA00063934"/>
    </source>
</evidence>
<sequence length="350" mass="37758">MFELQISNLNKTFQNVQALHQVNLEVSAGHMLAVLGPSGCGKTTLLRCIAGFEIPDSGEIRLGGKKVFGDGLNLPPEKRRVGYVPQEGALFPHITVAQNIAFGLPRREKRSKRIDEMLELVGLPGLGERMPHELSGGQQQRVALARALAPSPSLVLLDEPFSALDAGLRATLREDVKTALKEINATAVLVTHDQEEALSMADVIAVMRSGACIQTSDPVTLYKYPADIDVATFIGEATILEAAVCDGNIVECPLGDLLPVAETCLKNCDKAVIMIRPEQFVIGKPANGTVSGRVLKTTFFGHDSLVHLQLDDHLGGHEIQVRLLGTHHYQPGEPIGLKINGEVMAYPVMS</sequence>
<dbReference type="Pfam" id="PF00005">
    <property type="entry name" value="ABC_tran"/>
    <property type="match status" value="1"/>
</dbReference>
<dbReference type="SUPFAM" id="SSF52540">
    <property type="entry name" value="P-loop containing nucleoside triphosphate hydrolases"/>
    <property type="match status" value="1"/>
</dbReference>
<comment type="catalytic activity">
    <reaction evidence="11">
        <text>a quaternary ammonium(out) + ATP + H2O = a quaternary ammonium(in) + ADP + phosphate + H(+)</text>
        <dbReference type="Rhea" id="RHEA:11036"/>
        <dbReference type="ChEBI" id="CHEBI:15377"/>
        <dbReference type="ChEBI" id="CHEBI:15378"/>
        <dbReference type="ChEBI" id="CHEBI:30616"/>
        <dbReference type="ChEBI" id="CHEBI:35267"/>
        <dbReference type="ChEBI" id="CHEBI:43474"/>
        <dbReference type="ChEBI" id="CHEBI:456216"/>
        <dbReference type="EC" id="7.6.2.9"/>
    </reaction>
</comment>
<keyword evidence="8" id="KW-0408">Iron</keyword>
<dbReference type="RefSeq" id="WP_120190617.1">
    <property type="nucleotide sequence ID" value="NZ_MCHY01000009.1"/>
</dbReference>
<dbReference type="GO" id="GO:0005524">
    <property type="term" value="F:ATP binding"/>
    <property type="evidence" value="ECO:0007669"/>
    <property type="project" value="UniProtKB-KW"/>
</dbReference>
<keyword evidence="2" id="KW-1003">Cell membrane</keyword>
<dbReference type="PROSITE" id="PS50893">
    <property type="entry name" value="ABC_TRANSPORTER_2"/>
    <property type="match status" value="1"/>
</dbReference>
<feature type="domain" description="ABC transporter" evidence="15">
    <location>
        <begin position="4"/>
        <end position="234"/>
    </location>
</feature>
<dbReference type="SMART" id="SM00382">
    <property type="entry name" value="AAA"/>
    <property type="match status" value="1"/>
</dbReference>
<keyword evidence="10" id="KW-0472">Membrane</keyword>
<evidence type="ECO:0000256" key="4">
    <source>
        <dbReference type="ARBA" id="ARBA00022519"/>
    </source>
</evidence>
<dbReference type="EMBL" id="MCHY01000009">
    <property type="protein sequence ID" value="RKD23128.1"/>
    <property type="molecule type" value="Genomic_DNA"/>
</dbReference>
<proteinExistence type="predicted"/>
<dbReference type="Gene3D" id="2.40.50.140">
    <property type="entry name" value="Nucleic acid-binding proteins"/>
    <property type="match status" value="1"/>
</dbReference>
<keyword evidence="17" id="KW-1185">Reference proteome</keyword>
<keyword evidence="1" id="KW-0813">Transport</keyword>
<accession>A0A419SH70</accession>
<dbReference type="InterPro" id="IPR017871">
    <property type="entry name" value="ABC_transporter-like_CS"/>
</dbReference>
<evidence type="ECO:0000256" key="2">
    <source>
        <dbReference type="ARBA" id="ARBA00022475"/>
    </source>
</evidence>
<evidence type="ECO:0000256" key="14">
    <source>
        <dbReference type="ARBA" id="ARBA00070305"/>
    </source>
</evidence>
<dbReference type="GO" id="GO:0015418">
    <property type="term" value="F:ABC-type quaternary ammonium compound transporting activity"/>
    <property type="evidence" value="ECO:0007669"/>
    <property type="project" value="UniProtKB-EC"/>
</dbReference>
<evidence type="ECO:0000256" key="3">
    <source>
        <dbReference type="ARBA" id="ARBA00022496"/>
    </source>
</evidence>